<dbReference type="CDD" id="cd14966">
    <property type="entry name" value="7tmD_STE3"/>
    <property type="match status" value="1"/>
</dbReference>
<keyword evidence="13" id="KW-1185">Reference proteome</keyword>
<keyword evidence="9" id="KW-0807">Transducer</keyword>
<evidence type="ECO:0000256" key="5">
    <source>
        <dbReference type="ARBA" id="ARBA00022989"/>
    </source>
</evidence>
<dbReference type="Pfam" id="PF02076">
    <property type="entry name" value="STE3"/>
    <property type="match status" value="1"/>
</dbReference>
<dbReference type="InterPro" id="IPR000481">
    <property type="entry name" value="GPCR_Pheromne_B_alpha_rcpt"/>
</dbReference>
<dbReference type="GO" id="GO:0004934">
    <property type="term" value="F:mating-type alpha-factor pheromone receptor activity"/>
    <property type="evidence" value="ECO:0007669"/>
    <property type="project" value="InterPro"/>
</dbReference>
<evidence type="ECO:0000256" key="7">
    <source>
        <dbReference type="ARBA" id="ARBA00023136"/>
    </source>
</evidence>
<sequence>MYTYLESYPLYPVFAFLSFVIVLIPLPWHFQAWNAGTCLFMIWTALACLNNFINSVVWHNSITDYAPIWCDISTRLTVGISVAIPAASLCINRRLYKIAACQTVSITKAQKRRAVMVDCAIGVGIPVLQMILQYVVQGHRYNIMEDIGCYPDTYNTPLAYPLSYLWPNIIGLVSACYCILSLREFNRRRAQFALLLSASSSTSPLSLSRYFRLMSLATIELVFNTPISAYGLYLTITHDQIRPWISWANTHYNYSAVDVFPALLWRSSQATVVTIELSRWAVVFCAFVFFAFFGFASEARKNYRLAFWAVGKRLGFTPPADNAFPSIHLPWRKSKPAAFATSSAAKSLPISLPRTPTKQRPDSLSPSLADSRTDYDCDTDIEKADYVLPTPSSGSMPPHYARDIELGAYVPYPSPRSQRTLTDDTRRSRPSTWPSQEHPHAPAS</sequence>
<dbReference type="GO" id="GO:0005886">
    <property type="term" value="C:plasma membrane"/>
    <property type="evidence" value="ECO:0007669"/>
    <property type="project" value="TreeGrafter"/>
</dbReference>
<feature type="region of interest" description="Disordered" evidence="10">
    <location>
        <begin position="350"/>
        <end position="375"/>
    </location>
</feature>
<reference evidence="12" key="1">
    <citation type="submission" date="2023-03" db="EMBL/GenBank/DDBJ databases">
        <title>Massive genome expansion in bonnet fungi (Mycena s.s.) driven by repeated elements and novel gene families across ecological guilds.</title>
        <authorList>
            <consortium name="Lawrence Berkeley National Laboratory"/>
            <person name="Harder C.B."/>
            <person name="Miyauchi S."/>
            <person name="Viragh M."/>
            <person name="Kuo A."/>
            <person name="Thoen E."/>
            <person name="Andreopoulos B."/>
            <person name="Lu D."/>
            <person name="Skrede I."/>
            <person name="Drula E."/>
            <person name="Henrissat B."/>
            <person name="Morin E."/>
            <person name="Kohler A."/>
            <person name="Barry K."/>
            <person name="LaButti K."/>
            <person name="Morin E."/>
            <person name="Salamov A."/>
            <person name="Lipzen A."/>
            <person name="Mereny Z."/>
            <person name="Hegedus B."/>
            <person name="Baldrian P."/>
            <person name="Stursova M."/>
            <person name="Weitz H."/>
            <person name="Taylor A."/>
            <person name="Grigoriev I.V."/>
            <person name="Nagy L.G."/>
            <person name="Martin F."/>
            <person name="Kauserud H."/>
        </authorList>
    </citation>
    <scope>NUCLEOTIDE SEQUENCE</scope>
    <source>
        <strain evidence="12">CBHHK200</strain>
    </source>
</reference>
<keyword evidence="7 11" id="KW-0472">Membrane</keyword>
<dbReference type="PANTHER" id="PTHR28097:SF1">
    <property type="entry name" value="PHEROMONE A FACTOR RECEPTOR"/>
    <property type="match status" value="1"/>
</dbReference>
<evidence type="ECO:0000313" key="13">
    <source>
        <dbReference type="Proteomes" id="UP001218188"/>
    </source>
</evidence>
<feature type="transmembrane region" description="Helical" evidence="11">
    <location>
        <begin position="115"/>
        <end position="136"/>
    </location>
</feature>
<feature type="transmembrane region" description="Helical" evidence="11">
    <location>
        <begin position="164"/>
        <end position="180"/>
    </location>
</feature>
<dbReference type="EMBL" id="JARJCM010000059">
    <property type="protein sequence ID" value="KAJ7034226.1"/>
    <property type="molecule type" value="Genomic_DNA"/>
</dbReference>
<feature type="transmembrane region" description="Helical" evidence="11">
    <location>
        <begin position="277"/>
        <end position="296"/>
    </location>
</feature>
<dbReference type="InterPro" id="IPR001499">
    <property type="entry name" value="GPCR_STE3"/>
</dbReference>
<keyword evidence="3" id="KW-0589">Pheromone response</keyword>
<gene>
    <name evidence="12" type="ORF">C8F04DRAFT_1038853</name>
</gene>
<feature type="transmembrane region" description="Helical" evidence="11">
    <location>
        <begin position="32"/>
        <end position="53"/>
    </location>
</feature>
<evidence type="ECO:0000256" key="3">
    <source>
        <dbReference type="ARBA" id="ARBA00022507"/>
    </source>
</evidence>
<dbReference type="Proteomes" id="UP001218188">
    <property type="component" value="Unassembled WGS sequence"/>
</dbReference>
<dbReference type="AlphaFoldDB" id="A0AAD6SWA4"/>
<name>A0AAD6SWA4_9AGAR</name>
<evidence type="ECO:0000256" key="8">
    <source>
        <dbReference type="ARBA" id="ARBA00023170"/>
    </source>
</evidence>
<evidence type="ECO:0000256" key="2">
    <source>
        <dbReference type="ARBA" id="ARBA00011085"/>
    </source>
</evidence>
<dbReference type="PRINTS" id="PR00901">
    <property type="entry name" value="PHEROMONEBAR"/>
</dbReference>
<accession>A0AAD6SWA4</accession>
<evidence type="ECO:0000256" key="9">
    <source>
        <dbReference type="ARBA" id="ARBA00023224"/>
    </source>
</evidence>
<comment type="caution">
    <text evidence="12">The sequence shown here is derived from an EMBL/GenBank/DDBJ whole genome shotgun (WGS) entry which is preliminary data.</text>
</comment>
<keyword evidence="6" id="KW-0297">G-protein coupled receptor</keyword>
<evidence type="ECO:0000256" key="10">
    <source>
        <dbReference type="SAM" id="MobiDB-lite"/>
    </source>
</evidence>
<feature type="compositionally biased region" description="Polar residues" evidence="10">
    <location>
        <begin position="354"/>
        <end position="370"/>
    </location>
</feature>
<feature type="region of interest" description="Disordered" evidence="10">
    <location>
        <begin position="407"/>
        <end position="444"/>
    </location>
</feature>
<dbReference type="GO" id="GO:0000750">
    <property type="term" value="P:pheromone-dependent signal transduction involved in conjugation with cellular fusion"/>
    <property type="evidence" value="ECO:0007669"/>
    <property type="project" value="TreeGrafter"/>
</dbReference>
<evidence type="ECO:0000256" key="6">
    <source>
        <dbReference type="ARBA" id="ARBA00023040"/>
    </source>
</evidence>
<comment type="similarity">
    <text evidence="2">Belongs to the G-protein coupled receptor 4 family.</text>
</comment>
<dbReference type="PRINTS" id="PR00899">
    <property type="entry name" value="GPCRSTE3"/>
</dbReference>
<evidence type="ECO:0000256" key="4">
    <source>
        <dbReference type="ARBA" id="ARBA00022692"/>
    </source>
</evidence>
<organism evidence="12 13">
    <name type="scientific">Mycena alexandri</name>
    <dbReference type="NCBI Taxonomy" id="1745969"/>
    <lineage>
        <taxon>Eukaryota</taxon>
        <taxon>Fungi</taxon>
        <taxon>Dikarya</taxon>
        <taxon>Basidiomycota</taxon>
        <taxon>Agaricomycotina</taxon>
        <taxon>Agaricomycetes</taxon>
        <taxon>Agaricomycetidae</taxon>
        <taxon>Agaricales</taxon>
        <taxon>Marasmiineae</taxon>
        <taxon>Mycenaceae</taxon>
        <taxon>Mycena</taxon>
    </lineage>
</organism>
<keyword evidence="8 12" id="KW-0675">Receptor</keyword>
<protein>
    <submittedName>
        <fullName evidence="12">Pheromone A receptor-domain-containing protein</fullName>
    </submittedName>
</protein>
<evidence type="ECO:0000313" key="12">
    <source>
        <dbReference type="EMBL" id="KAJ7034226.1"/>
    </source>
</evidence>
<keyword evidence="5 11" id="KW-1133">Transmembrane helix</keyword>
<comment type="subcellular location">
    <subcellularLocation>
        <location evidence="1">Membrane</location>
        <topology evidence="1">Multi-pass membrane protein</topology>
    </subcellularLocation>
</comment>
<evidence type="ECO:0000256" key="1">
    <source>
        <dbReference type="ARBA" id="ARBA00004141"/>
    </source>
</evidence>
<proteinExistence type="inferred from homology"/>
<keyword evidence="4 11" id="KW-0812">Transmembrane</keyword>
<evidence type="ECO:0000256" key="11">
    <source>
        <dbReference type="SAM" id="Phobius"/>
    </source>
</evidence>
<dbReference type="PANTHER" id="PTHR28097">
    <property type="entry name" value="PHEROMONE A FACTOR RECEPTOR"/>
    <property type="match status" value="1"/>
</dbReference>
<feature type="transmembrane region" description="Helical" evidence="11">
    <location>
        <begin position="7"/>
        <end position="26"/>
    </location>
</feature>